<dbReference type="PANTHER" id="PTHR30606">
    <property type="entry name" value="LIPID A BIOSYNTHESIS LAUROYL ACYLTRANSFERASE"/>
    <property type="match status" value="1"/>
</dbReference>
<dbReference type="EC" id="2.3.1.241" evidence="7"/>
<accession>A0A7W4TPS3</accession>
<dbReference type="AlphaFoldDB" id="A0A7W4TPS3"/>
<sequence>MSPVAGRARDALVTTAFRLGWRLARTVPEPLAARLCDRVADRVVAHGGERVEQLRRNLSRARPDALPAELDTLVRDGFRSYARYWFDAFALPGWSRERIVGTVRAEGEEELRAALATGGAVAFVGHLGNWDHAAAWSAFDLHPVVTVAERLRPEEVYQEFLAFRRSLGMEVLPLGDPATFPTLVRRLREGALVPLLADRDLASTGVEVDFLGERVRMAPGPAALALLTGAPLFPMTVHHEVGPRGRVLVVTTHPRVPVPEREAGESAREHRRRATAAMTQAGADALAGAVRAHPDEWHVLQPLFPADLGRS</sequence>
<keyword evidence="2" id="KW-1003">Cell membrane</keyword>
<dbReference type="Pfam" id="PF03279">
    <property type="entry name" value="Lip_A_acyltrans"/>
    <property type="match status" value="1"/>
</dbReference>
<evidence type="ECO:0000313" key="8">
    <source>
        <dbReference type="Proteomes" id="UP000533269"/>
    </source>
</evidence>
<dbReference type="OMA" id="GMRSYMR"/>
<keyword evidence="6 7" id="KW-0012">Acyltransferase</keyword>
<reference evidence="7 8" key="2">
    <citation type="submission" date="2020-08" db="EMBL/GenBank/DDBJ databases">
        <authorList>
            <person name="Partida-Martinez L."/>
            <person name="Huntemann M."/>
            <person name="Clum A."/>
            <person name="Wang J."/>
            <person name="Palaniappan K."/>
            <person name="Ritter S."/>
            <person name="Chen I.-M."/>
            <person name="Stamatis D."/>
            <person name="Reddy T."/>
            <person name="O'Malley R."/>
            <person name="Daum C."/>
            <person name="Shapiro N."/>
            <person name="Ivanova N."/>
            <person name="Kyrpides N."/>
            <person name="Woyke T."/>
        </authorList>
    </citation>
    <scope>NUCLEOTIDE SEQUENCE [LARGE SCALE GENOMIC DNA]</scope>
    <source>
        <strain evidence="7 8">AS2.23</strain>
    </source>
</reference>
<dbReference type="GO" id="GO:0008913">
    <property type="term" value="F:Kdo2-lipid IVA acyltransferase activity"/>
    <property type="evidence" value="ECO:0007669"/>
    <property type="project" value="UniProtKB-EC"/>
</dbReference>
<evidence type="ECO:0000256" key="3">
    <source>
        <dbReference type="ARBA" id="ARBA00022519"/>
    </source>
</evidence>
<dbReference type="PANTHER" id="PTHR30606:SF10">
    <property type="entry name" value="PHOSPHATIDYLINOSITOL MANNOSIDE ACYLTRANSFERASE"/>
    <property type="match status" value="1"/>
</dbReference>
<comment type="caution">
    <text evidence="7">The sequence shown here is derived from an EMBL/GenBank/DDBJ whole genome shotgun (WGS) entry which is preliminary data.</text>
</comment>
<dbReference type="EMBL" id="JACHVY010000004">
    <property type="protein sequence ID" value="MBB2902799.1"/>
    <property type="molecule type" value="Genomic_DNA"/>
</dbReference>
<dbReference type="GO" id="GO:0009247">
    <property type="term" value="P:glycolipid biosynthetic process"/>
    <property type="evidence" value="ECO:0007669"/>
    <property type="project" value="UniProtKB-ARBA"/>
</dbReference>
<evidence type="ECO:0000256" key="2">
    <source>
        <dbReference type="ARBA" id="ARBA00022475"/>
    </source>
</evidence>
<dbReference type="CDD" id="cd07984">
    <property type="entry name" value="LPLAT_LABLAT-like"/>
    <property type="match status" value="1"/>
</dbReference>
<dbReference type="NCBIfam" id="NF005919">
    <property type="entry name" value="PRK07920.1"/>
    <property type="match status" value="1"/>
</dbReference>
<evidence type="ECO:0000256" key="5">
    <source>
        <dbReference type="ARBA" id="ARBA00023136"/>
    </source>
</evidence>
<name>A0A7W4TPS3_KINRA</name>
<evidence type="ECO:0000256" key="6">
    <source>
        <dbReference type="ARBA" id="ARBA00023315"/>
    </source>
</evidence>
<evidence type="ECO:0000256" key="4">
    <source>
        <dbReference type="ARBA" id="ARBA00022679"/>
    </source>
</evidence>
<evidence type="ECO:0000256" key="1">
    <source>
        <dbReference type="ARBA" id="ARBA00004533"/>
    </source>
</evidence>
<gene>
    <name evidence="7" type="ORF">FHR75_003635</name>
</gene>
<keyword evidence="4 7" id="KW-0808">Transferase</keyword>
<dbReference type="GO" id="GO:0005886">
    <property type="term" value="C:plasma membrane"/>
    <property type="evidence" value="ECO:0007669"/>
    <property type="project" value="UniProtKB-SubCell"/>
</dbReference>
<evidence type="ECO:0000313" key="7">
    <source>
        <dbReference type="EMBL" id="MBB2902799.1"/>
    </source>
</evidence>
<proteinExistence type="predicted"/>
<organism evidence="7 8">
    <name type="scientific">Kineococcus radiotolerans</name>
    <dbReference type="NCBI Taxonomy" id="131568"/>
    <lineage>
        <taxon>Bacteria</taxon>
        <taxon>Bacillati</taxon>
        <taxon>Actinomycetota</taxon>
        <taxon>Actinomycetes</taxon>
        <taxon>Kineosporiales</taxon>
        <taxon>Kineosporiaceae</taxon>
        <taxon>Kineococcus</taxon>
    </lineage>
</organism>
<dbReference type="RefSeq" id="WP_012087222.1">
    <property type="nucleotide sequence ID" value="NZ_JACHVY010000004.1"/>
</dbReference>
<protein>
    <submittedName>
        <fullName evidence="7">KDO2-lipid IV(A) lauroyltransferase</fullName>
        <ecNumber evidence="7">2.3.1.241</ecNumber>
    </submittedName>
</protein>
<keyword evidence="3" id="KW-0997">Cell inner membrane</keyword>
<comment type="subcellular location">
    <subcellularLocation>
        <location evidence="1">Cell inner membrane</location>
    </subcellularLocation>
</comment>
<keyword evidence="5" id="KW-0472">Membrane</keyword>
<dbReference type="InterPro" id="IPR004960">
    <property type="entry name" value="LipA_acyltrans"/>
</dbReference>
<reference evidence="7 8" key="1">
    <citation type="submission" date="2020-08" db="EMBL/GenBank/DDBJ databases">
        <title>The Agave Microbiome: Exploring the role of microbial communities in plant adaptations to desert environments.</title>
        <authorList>
            <person name="Partida-Martinez L.P."/>
        </authorList>
    </citation>
    <scope>NUCLEOTIDE SEQUENCE [LARGE SCALE GENOMIC DNA]</scope>
    <source>
        <strain evidence="7 8">AS2.23</strain>
    </source>
</reference>
<dbReference type="Proteomes" id="UP000533269">
    <property type="component" value="Unassembled WGS sequence"/>
</dbReference>